<name>A0A1Q5T8P8_9EURO</name>
<dbReference type="GO" id="GO:0051321">
    <property type="term" value="P:meiotic cell cycle"/>
    <property type="evidence" value="ECO:0007669"/>
    <property type="project" value="UniProtKB-KW"/>
</dbReference>
<comment type="caution">
    <text evidence="2">The sequence shown here is derived from an EMBL/GenBank/DDBJ whole genome shotgun (WGS) entry which is preliminary data.</text>
</comment>
<sequence length="291" mass="32662">MTSSTADALADLAAVLVVSTRQWQTEKSTKASTVPIEDDIRAIEEQIEQVSDTVNLSTPDRSKLDSVGTELWNVWRIHMMEACTDEEERKTKNGRVLAVAVALLDLASPSNAPGTWKPDECSKRLRNMWPLKGVVFASVPEPRGYVWWLQLINAADTNQLDCSLKILKAAAKRFDSLEGDSSAIDKVQLDSITAEYYMLRVYLAWKQGRPDIADHLFTKVPLKATIKNRSTIVEQCLCIGRMALETDQHETSAKWLEIALGQLHENQDDEALISTDFDFYIRHHLGQSCGQ</sequence>
<dbReference type="PANTHER" id="PTHR40375:SF2">
    <property type="entry name" value="SPORULATION-SPECIFIC PROTEIN 22"/>
    <property type="match status" value="1"/>
</dbReference>
<evidence type="ECO:0000256" key="1">
    <source>
        <dbReference type="ARBA" id="ARBA00023254"/>
    </source>
</evidence>
<dbReference type="GO" id="GO:0090173">
    <property type="term" value="P:regulation of synaptonemal complex assembly"/>
    <property type="evidence" value="ECO:0007669"/>
    <property type="project" value="InterPro"/>
</dbReference>
<keyword evidence="3" id="KW-1185">Reference proteome</keyword>
<dbReference type="AlphaFoldDB" id="A0A1Q5T8P8"/>
<gene>
    <name evidence="2" type="ORF">PENSUB_10786</name>
</gene>
<dbReference type="PANTHER" id="PTHR40375">
    <property type="entry name" value="SPORULATION-SPECIFIC PROTEIN 22"/>
    <property type="match status" value="1"/>
</dbReference>
<accession>A0A1Q5T8P8</accession>
<evidence type="ECO:0000313" key="3">
    <source>
        <dbReference type="Proteomes" id="UP000186955"/>
    </source>
</evidence>
<protein>
    <recommendedName>
        <fullName evidence="4">Protein ZIP4 homolog</fullName>
    </recommendedName>
</protein>
<evidence type="ECO:0000313" key="2">
    <source>
        <dbReference type="EMBL" id="OKO96611.1"/>
    </source>
</evidence>
<dbReference type="Proteomes" id="UP000186955">
    <property type="component" value="Unassembled WGS sequence"/>
</dbReference>
<reference evidence="2 3" key="1">
    <citation type="submission" date="2016-10" db="EMBL/GenBank/DDBJ databases">
        <title>Genome sequence of the ascomycete fungus Penicillium subrubescens.</title>
        <authorList>
            <person name="De Vries R.P."/>
            <person name="Peng M."/>
            <person name="Dilokpimol A."/>
            <person name="Hilden K."/>
            <person name="Makela M.R."/>
            <person name="Grigoriev I."/>
            <person name="Riley R."/>
            <person name="Granchi Z."/>
        </authorList>
    </citation>
    <scope>NUCLEOTIDE SEQUENCE [LARGE SCALE GENOMIC DNA]</scope>
    <source>
        <strain evidence="2 3">CBS 132785</strain>
    </source>
</reference>
<keyword evidence="1" id="KW-0469">Meiosis</keyword>
<dbReference type="EMBL" id="MNBE01000698">
    <property type="protein sequence ID" value="OKO96611.1"/>
    <property type="molecule type" value="Genomic_DNA"/>
</dbReference>
<proteinExistence type="predicted"/>
<evidence type="ECO:0008006" key="4">
    <source>
        <dbReference type="Google" id="ProtNLM"/>
    </source>
</evidence>
<dbReference type="InterPro" id="IPR013940">
    <property type="entry name" value="Spo22/ZIP4/TEX11"/>
</dbReference>
<organism evidence="2 3">
    <name type="scientific">Penicillium subrubescens</name>
    <dbReference type="NCBI Taxonomy" id="1316194"/>
    <lineage>
        <taxon>Eukaryota</taxon>
        <taxon>Fungi</taxon>
        <taxon>Dikarya</taxon>
        <taxon>Ascomycota</taxon>
        <taxon>Pezizomycotina</taxon>
        <taxon>Eurotiomycetes</taxon>
        <taxon>Eurotiomycetidae</taxon>
        <taxon>Eurotiales</taxon>
        <taxon>Aspergillaceae</taxon>
        <taxon>Penicillium</taxon>
    </lineage>
</organism>
<dbReference type="Pfam" id="PF08631">
    <property type="entry name" value="SPO22"/>
    <property type="match status" value="1"/>
</dbReference>
<dbReference type="InterPro" id="IPR039057">
    <property type="entry name" value="Spo22/ZIP4"/>
</dbReference>